<gene>
    <name evidence="4" type="ORF">E3N88_43679</name>
</gene>
<dbReference type="GO" id="GO:0016746">
    <property type="term" value="F:acyltransferase activity"/>
    <property type="evidence" value="ECO:0007669"/>
    <property type="project" value="UniProtKB-KW"/>
</dbReference>
<organism evidence="4 5">
    <name type="scientific">Mikania micrantha</name>
    <name type="common">bitter vine</name>
    <dbReference type="NCBI Taxonomy" id="192012"/>
    <lineage>
        <taxon>Eukaryota</taxon>
        <taxon>Viridiplantae</taxon>
        <taxon>Streptophyta</taxon>
        <taxon>Embryophyta</taxon>
        <taxon>Tracheophyta</taxon>
        <taxon>Spermatophyta</taxon>
        <taxon>Magnoliopsida</taxon>
        <taxon>eudicotyledons</taxon>
        <taxon>Gunneridae</taxon>
        <taxon>Pentapetalae</taxon>
        <taxon>asterids</taxon>
        <taxon>campanulids</taxon>
        <taxon>Asterales</taxon>
        <taxon>Asteraceae</taxon>
        <taxon>Asteroideae</taxon>
        <taxon>Heliantheae alliance</taxon>
        <taxon>Eupatorieae</taxon>
        <taxon>Mikania</taxon>
    </lineage>
</organism>
<dbReference type="EMBL" id="SZYD01001372">
    <property type="protein sequence ID" value="KAD0806407.1"/>
    <property type="molecule type" value="Genomic_DNA"/>
</dbReference>
<dbReference type="Pfam" id="PF02458">
    <property type="entry name" value="Transferase"/>
    <property type="match status" value="1"/>
</dbReference>
<dbReference type="Proteomes" id="UP000326396">
    <property type="component" value="Unassembled WGS sequence"/>
</dbReference>
<dbReference type="PANTHER" id="PTHR31623">
    <property type="entry name" value="F21J9.9"/>
    <property type="match status" value="1"/>
</dbReference>
<evidence type="ECO:0000256" key="1">
    <source>
        <dbReference type="ARBA" id="ARBA00009861"/>
    </source>
</evidence>
<sequence length="439" mass="49281">MKVTNYFSKLVKPSKPTSTIDRYYKISLFDELAPSMNVPLILYYTAPSKPPHINQQFVTILEDTLSKTLSEFYPLAGRYIRKLSSIDCSDQGALYVGAKANVRLSEILGLDHALDPHELNGLLPCEVGEVDEASDPMLSIKVTTFECGGFAIGMCFSHRISDLGAICNFISKWAARSNGKHKHETNSPIFNLATCFPPRGLPELDVRMPRSSVGVKTKARRFVFNAQAISAMQKNVGYDEKGPRRPSKVQLVVALLWKAFVRVDHTNNGKSKASFLIQPVGLRDKVLPELPTSSCGNFMGLAPSRLMPGEGEKLTFRDFYKILRDSVSKTVGDCTKMMSHGEEGNYEVVINPYFESNRNMFTNNVVSFYFFTSWCKFSYYEADFGCGKPVWASTAKLPTQNLVIMMDDHEGDGVEAWVHFDEKRMKQLEQDSGIRDYAN</sequence>
<comment type="similarity">
    <text evidence="1">Belongs to the plant acyltransferase family.</text>
</comment>
<keyword evidence="2" id="KW-0808">Transferase</keyword>
<protein>
    <submittedName>
        <fullName evidence="4">Uncharacterized protein</fullName>
    </submittedName>
</protein>
<evidence type="ECO:0000313" key="5">
    <source>
        <dbReference type="Proteomes" id="UP000326396"/>
    </source>
</evidence>
<keyword evidence="5" id="KW-1185">Reference proteome</keyword>
<dbReference type="PANTHER" id="PTHR31623:SF124">
    <property type="entry name" value="VINORINE SYNTHASE-RELATED"/>
    <property type="match status" value="1"/>
</dbReference>
<comment type="caution">
    <text evidence="4">The sequence shown here is derived from an EMBL/GenBank/DDBJ whole genome shotgun (WGS) entry which is preliminary data.</text>
</comment>
<dbReference type="AlphaFoldDB" id="A0A5N6LE79"/>
<evidence type="ECO:0000313" key="4">
    <source>
        <dbReference type="EMBL" id="KAD0806407.1"/>
    </source>
</evidence>
<dbReference type="Gene3D" id="3.30.559.10">
    <property type="entry name" value="Chloramphenicol acetyltransferase-like domain"/>
    <property type="match status" value="2"/>
</dbReference>
<dbReference type="InterPro" id="IPR023213">
    <property type="entry name" value="CAT-like_dom_sf"/>
</dbReference>
<keyword evidence="3" id="KW-0012">Acyltransferase</keyword>
<evidence type="ECO:0000256" key="3">
    <source>
        <dbReference type="ARBA" id="ARBA00023315"/>
    </source>
</evidence>
<name>A0A5N6LE79_9ASTR</name>
<accession>A0A5N6LE79</accession>
<reference evidence="4 5" key="1">
    <citation type="submission" date="2019-05" db="EMBL/GenBank/DDBJ databases">
        <title>Mikania micrantha, genome provides insights into the molecular mechanism of rapid growth.</title>
        <authorList>
            <person name="Liu B."/>
        </authorList>
    </citation>
    <scope>NUCLEOTIDE SEQUENCE [LARGE SCALE GENOMIC DNA]</scope>
    <source>
        <strain evidence="4">NLD-2019</strain>
        <tissue evidence="4">Leaf</tissue>
    </source>
</reference>
<proteinExistence type="inferred from homology"/>
<evidence type="ECO:0000256" key="2">
    <source>
        <dbReference type="ARBA" id="ARBA00022679"/>
    </source>
</evidence>
<dbReference type="OrthoDB" id="671439at2759"/>